<proteinExistence type="predicted"/>
<comment type="caution">
    <text evidence="1">The sequence shown here is derived from an EMBL/GenBank/DDBJ whole genome shotgun (WGS) entry which is preliminary data.</text>
</comment>
<accession>A0A841RKM6</accession>
<dbReference type="RefSeq" id="WP_184243832.1">
    <property type="nucleotide sequence ID" value="NZ_BAAACU010000022.1"/>
</dbReference>
<dbReference type="Proteomes" id="UP000572212">
    <property type="component" value="Unassembled WGS sequence"/>
</dbReference>
<sequence length="285" mass="33664">MSQLIKPPSKKFLYLHTLLAETYVHVNTFNSTIKDDIKWRDNRYAAVVWQVQEGKKSKYRPDAELFINDKIVSIEADRATESSSMLKEKFRGYFSYFDHLKQKEQQDRIPKTILFVLESSWNKRRTQTIIDSWLETMGDYVRSIDLYVTSISDLTSFIKDYYYSEELTGKFAVQIDSDNSVYNMKDSSDFPYKDTFMGVEGAVAFWAANRPADEGRVRYDRILHWLKFDTHKNLVVKHFVPILWTTTEIPNVEDLPHCAVYETDTELSFGIWHFFTMVWNSLRQT</sequence>
<organism evidence="1 2">
    <name type="scientific">Gracilibacillus halotolerans</name>
    <dbReference type="NCBI Taxonomy" id="74386"/>
    <lineage>
        <taxon>Bacteria</taxon>
        <taxon>Bacillati</taxon>
        <taxon>Bacillota</taxon>
        <taxon>Bacilli</taxon>
        <taxon>Bacillales</taxon>
        <taxon>Bacillaceae</taxon>
        <taxon>Gracilibacillus</taxon>
    </lineage>
</organism>
<dbReference type="AlphaFoldDB" id="A0A841RKM6"/>
<evidence type="ECO:0000313" key="2">
    <source>
        <dbReference type="Proteomes" id="UP000572212"/>
    </source>
</evidence>
<keyword evidence="2" id="KW-1185">Reference proteome</keyword>
<evidence type="ECO:0000313" key="1">
    <source>
        <dbReference type="EMBL" id="MBB6511524.1"/>
    </source>
</evidence>
<protein>
    <submittedName>
        <fullName evidence="1">Uncharacterized protein</fullName>
    </submittedName>
</protein>
<gene>
    <name evidence="1" type="ORF">GGQ92_000291</name>
</gene>
<reference evidence="1 2" key="1">
    <citation type="submission" date="2020-08" db="EMBL/GenBank/DDBJ databases">
        <title>Genomic Encyclopedia of Type Strains, Phase IV (KMG-IV): sequencing the most valuable type-strain genomes for metagenomic binning, comparative biology and taxonomic classification.</title>
        <authorList>
            <person name="Goeker M."/>
        </authorList>
    </citation>
    <scope>NUCLEOTIDE SEQUENCE [LARGE SCALE GENOMIC DNA]</scope>
    <source>
        <strain evidence="1 2">DSM 11805</strain>
    </source>
</reference>
<name>A0A841RKM6_9BACI</name>
<dbReference type="EMBL" id="JACHON010000001">
    <property type="protein sequence ID" value="MBB6511524.1"/>
    <property type="molecule type" value="Genomic_DNA"/>
</dbReference>